<dbReference type="SUPFAM" id="SSF48317">
    <property type="entry name" value="Acid phosphatase/Vanadium-dependent haloperoxidase"/>
    <property type="match status" value="1"/>
</dbReference>
<dbReference type="AlphaFoldDB" id="A0A1R1X0F7"/>
<keyword evidence="6 8" id="KW-0472">Membrane</keyword>
<evidence type="ECO:0000256" key="3">
    <source>
        <dbReference type="ARBA" id="ARBA00022801"/>
    </source>
</evidence>
<gene>
    <name evidence="10" type="ORF">AYI69_g11193</name>
</gene>
<evidence type="ECO:0000313" key="11">
    <source>
        <dbReference type="Proteomes" id="UP000187429"/>
    </source>
</evidence>
<keyword evidence="5 8" id="KW-1133">Transmembrane helix</keyword>
<evidence type="ECO:0000256" key="4">
    <source>
        <dbReference type="ARBA" id="ARBA00022824"/>
    </source>
</evidence>
<dbReference type="GO" id="GO:0042392">
    <property type="term" value="F:sphingosine-1-phosphate phosphatase activity"/>
    <property type="evidence" value="ECO:0007669"/>
    <property type="project" value="TreeGrafter"/>
</dbReference>
<feature type="transmembrane region" description="Helical" evidence="8">
    <location>
        <begin position="142"/>
        <end position="165"/>
    </location>
</feature>
<name>A0A1R1X0F7_9FUNG</name>
<feature type="domain" description="Phosphatidic acid phosphatase type 2/haloperoxidase" evidence="9">
    <location>
        <begin position="10"/>
        <end position="133"/>
    </location>
</feature>
<feature type="transmembrane region" description="Helical" evidence="8">
    <location>
        <begin position="6"/>
        <end position="31"/>
    </location>
</feature>
<organism evidence="10 11">
    <name type="scientific">Smittium culicis</name>
    <dbReference type="NCBI Taxonomy" id="133412"/>
    <lineage>
        <taxon>Eukaryota</taxon>
        <taxon>Fungi</taxon>
        <taxon>Fungi incertae sedis</taxon>
        <taxon>Zoopagomycota</taxon>
        <taxon>Kickxellomycotina</taxon>
        <taxon>Harpellomycetes</taxon>
        <taxon>Harpellales</taxon>
        <taxon>Legeriomycetaceae</taxon>
        <taxon>Smittium</taxon>
    </lineage>
</organism>
<feature type="transmembrane region" description="Helical" evidence="8">
    <location>
        <begin position="220"/>
        <end position="243"/>
    </location>
</feature>
<dbReference type="Gene3D" id="1.20.144.10">
    <property type="entry name" value="Phosphatidic acid phosphatase type 2/haloperoxidase"/>
    <property type="match status" value="1"/>
</dbReference>
<evidence type="ECO:0000256" key="7">
    <source>
        <dbReference type="ARBA" id="ARBA00038324"/>
    </source>
</evidence>
<evidence type="ECO:0000256" key="6">
    <source>
        <dbReference type="ARBA" id="ARBA00023136"/>
    </source>
</evidence>
<protein>
    <submittedName>
        <fullName evidence="10">Dihydrosphingosine 1-phosphate phosphatase</fullName>
    </submittedName>
</protein>
<evidence type="ECO:0000256" key="1">
    <source>
        <dbReference type="ARBA" id="ARBA00004477"/>
    </source>
</evidence>
<feature type="transmembrane region" description="Helical" evidence="8">
    <location>
        <begin position="177"/>
        <end position="200"/>
    </location>
</feature>
<dbReference type="InterPro" id="IPR000326">
    <property type="entry name" value="PAP2/HPO"/>
</dbReference>
<evidence type="ECO:0000256" key="5">
    <source>
        <dbReference type="ARBA" id="ARBA00022989"/>
    </source>
</evidence>
<dbReference type="EMBL" id="LSSM01007480">
    <property type="protein sequence ID" value="OMJ08105.1"/>
    <property type="molecule type" value="Genomic_DNA"/>
</dbReference>
<evidence type="ECO:0000259" key="9">
    <source>
        <dbReference type="SMART" id="SM00014"/>
    </source>
</evidence>
<dbReference type="PANTHER" id="PTHR14969:SF28">
    <property type="entry name" value="DIHYDROSPHINGOSINE 1-PHOSPHATE PHOSPHATASE LCB3-RELATED"/>
    <property type="match status" value="1"/>
</dbReference>
<sequence>MLPLLFWFGLGSLARGLAIVVLFIVSTTGWLKDYVSTNRPKSPPIVRLSFNSLHELEYGFPSTHSAYAIGCAIYLTIVNLLNNPTFSYYSIFLLFVWFLAFSVLFGRIYCGMHSPIDVYGGITVGALVSIPLALFYNELEVYVYTTFNGLLICSLITFIIFYYHPTFADKCLCYQDTFSALSVIGGIIYGSFLFSINRPISEKYSDRVYFNYHEFGLAKTLIRLVFGLVVIATSKLISSKIFYNLISKLKMRPKNPDSFNLLFGNSQVIYSPKNISRIPVYFGIGFTVVYIVPWLFYFFNL</sequence>
<dbReference type="OrthoDB" id="301434at2759"/>
<evidence type="ECO:0000256" key="2">
    <source>
        <dbReference type="ARBA" id="ARBA00022692"/>
    </source>
</evidence>
<keyword evidence="11" id="KW-1185">Reference proteome</keyword>
<feature type="transmembrane region" description="Helical" evidence="8">
    <location>
        <begin position="64"/>
        <end position="81"/>
    </location>
</feature>
<evidence type="ECO:0000256" key="8">
    <source>
        <dbReference type="SAM" id="Phobius"/>
    </source>
</evidence>
<keyword evidence="4" id="KW-0256">Endoplasmic reticulum</keyword>
<dbReference type="Proteomes" id="UP000187429">
    <property type="component" value="Unassembled WGS sequence"/>
</dbReference>
<reference evidence="11" key="1">
    <citation type="submission" date="2017-01" db="EMBL/GenBank/DDBJ databases">
        <authorList>
            <person name="Wang Y."/>
            <person name="White M."/>
            <person name="Kvist S."/>
            <person name="Moncalvo J.-M."/>
        </authorList>
    </citation>
    <scope>NUCLEOTIDE SEQUENCE [LARGE SCALE GENOMIC DNA]</scope>
    <source>
        <strain evidence="11">ID-206-W2</strain>
    </source>
</reference>
<feature type="transmembrane region" description="Helical" evidence="8">
    <location>
        <begin position="118"/>
        <end position="136"/>
    </location>
</feature>
<dbReference type="SMART" id="SM00014">
    <property type="entry name" value="acidPPc"/>
    <property type="match status" value="1"/>
</dbReference>
<comment type="caution">
    <text evidence="10">The sequence shown here is derived from an EMBL/GenBank/DDBJ whole genome shotgun (WGS) entry which is preliminary data.</text>
</comment>
<dbReference type="GO" id="GO:0005789">
    <property type="term" value="C:endoplasmic reticulum membrane"/>
    <property type="evidence" value="ECO:0007669"/>
    <property type="project" value="UniProtKB-SubCell"/>
</dbReference>
<evidence type="ECO:0000313" key="10">
    <source>
        <dbReference type="EMBL" id="OMJ08105.1"/>
    </source>
</evidence>
<keyword evidence="2 8" id="KW-0812">Transmembrane</keyword>
<keyword evidence="3" id="KW-0378">Hydrolase</keyword>
<dbReference type="InterPro" id="IPR036938">
    <property type="entry name" value="PAP2/HPO_sf"/>
</dbReference>
<dbReference type="Pfam" id="PF01569">
    <property type="entry name" value="PAP2"/>
    <property type="match status" value="1"/>
</dbReference>
<accession>A0A1R1X0F7</accession>
<comment type="subcellular location">
    <subcellularLocation>
        <location evidence="1">Endoplasmic reticulum membrane</location>
        <topology evidence="1">Multi-pass membrane protein</topology>
    </subcellularLocation>
</comment>
<feature type="transmembrane region" description="Helical" evidence="8">
    <location>
        <begin position="87"/>
        <end position="106"/>
    </location>
</feature>
<dbReference type="PANTHER" id="PTHR14969">
    <property type="entry name" value="SPHINGOSINE-1-PHOSPHATE PHOSPHOHYDROLASE"/>
    <property type="match status" value="1"/>
</dbReference>
<feature type="transmembrane region" description="Helical" evidence="8">
    <location>
        <begin position="280"/>
        <end position="299"/>
    </location>
</feature>
<comment type="similarity">
    <text evidence="7">Belongs to the type 2 lipid phosphate phosphatase family.</text>
</comment>
<proteinExistence type="inferred from homology"/>